<evidence type="ECO:0000313" key="1">
    <source>
        <dbReference type="EMBL" id="HIH09341.1"/>
    </source>
</evidence>
<dbReference type="Proteomes" id="UP000565078">
    <property type="component" value="Unassembled WGS sequence"/>
</dbReference>
<dbReference type="EMBL" id="DUGC01000030">
    <property type="protein sequence ID" value="HIH09341.1"/>
    <property type="molecule type" value="Genomic_DNA"/>
</dbReference>
<name>A0A7J4IUZ8_9ARCH</name>
<sequence length="500" mass="55565">MPPSTPVFLSSVRYCEPKRQVVVEFSGPAHKSSLRYSFFPKMHFPPGSIAQERFFEVVRGCNGQRFKTDFSSNIATVYAATFSDLKRLSNMLAVCFGTYYTLIEPERQFLIEKGWNYFDSFDFDGGQPRPLGSFSFPDVRLEFLSEPLGKTVSDLLQSNRALAMEMASKVAYSRLAKIPLVGREEGKGLEEIFLENAYFAAGIPVPVGPLPESGSVQNLHGKSQIDLSAIVSLMSARPYNNISPETVNCPCCSPSSISDANVLTSSLVKVRFLREGFYFNSFSRVWAEKFHVCHADKGSREERRSEYCFGFYPVGPFSRGREEMVLLADALLLQAHDDVEILQEVSLSWFCTKRESALSNGINALHGSVSALTSALEQQRMQLVASKGLFFSQVIESDPGHYYRKVLAGSISKTLSSIPRLITDPKSRFFTPPAAIALECLSGSILRDFEGLVASSNSALRSSRSFSSVCVEPHSTMSLLRRFSELYNIESGLVDLRQPS</sequence>
<protein>
    <submittedName>
        <fullName evidence="1">Uncharacterized protein</fullName>
    </submittedName>
</protein>
<evidence type="ECO:0000313" key="2">
    <source>
        <dbReference type="Proteomes" id="UP000565078"/>
    </source>
</evidence>
<gene>
    <name evidence="1" type="ORF">HA254_01590</name>
</gene>
<dbReference type="AlphaFoldDB" id="A0A7J4IUZ8"/>
<comment type="caution">
    <text evidence="1">The sequence shown here is derived from an EMBL/GenBank/DDBJ whole genome shotgun (WGS) entry which is preliminary data.</text>
</comment>
<proteinExistence type="predicted"/>
<accession>A0A7J4IUZ8</accession>
<reference evidence="2" key="1">
    <citation type="journal article" date="2020" name="bioRxiv">
        <title>A rank-normalized archaeal taxonomy based on genome phylogeny resolves widespread incomplete and uneven classifications.</title>
        <authorList>
            <person name="Rinke C."/>
            <person name="Chuvochina M."/>
            <person name="Mussig A.J."/>
            <person name="Chaumeil P.-A."/>
            <person name="Waite D.W."/>
            <person name="Whitman W.B."/>
            <person name="Parks D.H."/>
            <person name="Hugenholtz P."/>
        </authorList>
    </citation>
    <scope>NUCLEOTIDE SEQUENCE [LARGE SCALE GENOMIC DNA]</scope>
</reference>
<organism evidence="1 2">
    <name type="scientific">Candidatus Iainarchaeum sp</name>
    <dbReference type="NCBI Taxonomy" id="3101447"/>
    <lineage>
        <taxon>Archaea</taxon>
        <taxon>Candidatus Iainarchaeota</taxon>
        <taxon>Candidatus Iainarchaeia</taxon>
        <taxon>Candidatus Iainarchaeales</taxon>
        <taxon>Candidatus Iainarchaeaceae</taxon>
        <taxon>Candidatus Iainarchaeum</taxon>
    </lineage>
</organism>